<dbReference type="PANTHER" id="PTHR43065:SF49">
    <property type="entry name" value="HISTIDINE KINASE"/>
    <property type="match status" value="1"/>
</dbReference>
<dbReference type="Gene3D" id="1.10.287.130">
    <property type="match status" value="1"/>
</dbReference>
<dbReference type="InterPro" id="IPR013656">
    <property type="entry name" value="PAS_4"/>
</dbReference>
<feature type="domain" description="PAS" evidence="8">
    <location>
        <begin position="29"/>
        <end position="93"/>
    </location>
</feature>
<dbReference type="CDD" id="cd00082">
    <property type="entry name" value="HisKA"/>
    <property type="match status" value="1"/>
</dbReference>
<evidence type="ECO:0000256" key="2">
    <source>
        <dbReference type="ARBA" id="ARBA00012438"/>
    </source>
</evidence>
<feature type="region of interest" description="Disordered" evidence="5">
    <location>
        <begin position="1"/>
        <end position="21"/>
    </location>
</feature>
<dbReference type="SUPFAM" id="SSF47384">
    <property type="entry name" value="Homodimeric domain of signal transducing histidine kinase"/>
    <property type="match status" value="1"/>
</dbReference>
<dbReference type="InterPro" id="IPR001789">
    <property type="entry name" value="Sig_transdc_resp-reg_receiver"/>
</dbReference>
<dbReference type="SUPFAM" id="SSF52172">
    <property type="entry name" value="CheY-like"/>
    <property type="match status" value="1"/>
</dbReference>
<dbReference type="InterPro" id="IPR004358">
    <property type="entry name" value="Sig_transdc_His_kin-like_C"/>
</dbReference>
<dbReference type="SMART" id="SM00448">
    <property type="entry name" value="REC"/>
    <property type="match status" value="1"/>
</dbReference>
<dbReference type="Pfam" id="PF08448">
    <property type="entry name" value="PAS_4"/>
    <property type="match status" value="1"/>
</dbReference>
<dbReference type="Gene3D" id="3.40.50.2300">
    <property type="match status" value="1"/>
</dbReference>
<keyword evidence="10" id="KW-1185">Reference proteome</keyword>
<dbReference type="PROSITE" id="PS50112">
    <property type="entry name" value="PAS"/>
    <property type="match status" value="1"/>
</dbReference>
<dbReference type="PANTHER" id="PTHR43065">
    <property type="entry name" value="SENSOR HISTIDINE KINASE"/>
    <property type="match status" value="1"/>
</dbReference>
<feature type="domain" description="Histidine kinase" evidence="6">
    <location>
        <begin position="157"/>
        <end position="380"/>
    </location>
</feature>
<evidence type="ECO:0000313" key="10">
    <source>
        <dbReference type="Proteomes" id="UP000317496"/>
    </source>
</evidence>
<evidence type="ECO:0000259" key="7">
    <source>
        <dbReference type="PROSITE" id="PS50110"/>
    </source>
</evidence>
<dbReference type="PROSITE" id="PS50109">
    <property type="entry name" value="HIS_KIN"/>
    <property type="match status" value="1"/>
</dbReference>
<dbReference type="SUPFAM" id="SSF55874">
    <property type="entry name" value="ATPase domain of HSP90 chaperone/DNA topoisomerase II/histidine kinase"/>
    <property type="match status" value="1"/>
</dbReference>
<gene>
    <name evidence="9" type="ORF">FNB15_20855</name>
</gene>
<dbReference type="EC" id="2.7.13.3" evidence="2"/>
<dbReference type="InterPro" id="IPR000014">
    <property type="entry name" value="PAS"/>
</dbReference>
<dbReference type="SMART" id="SM00387">
    <property type="entry name" value="HATPase_c"/>
    <property type="match status" value="1"/>
</dbReference>
<dbReference type="GO" id="GO:0000155">
    <property type="term" value="F:phosphorelay sensor kinase activity"/>
    <property type="evidence" value="ECO:0007669"/>
    <property type="project" value="InterPro"/>
</dbReference>
<dbReference type="Pfam" id="PF02518">
    <property type="entry name" value="HATPase_c"/>
    <property type="match status" value="1"/>
</dbReference>
<dbReference type="EMBL" id="CP041636">
    <property type="protein sequence ID" value="QDO99561.1"/>
    <property type="molecule type" value="Genomic_DNA"/>
</dbReference>
<dbReference type="AlphaFoldDB" id="A0A516H759"/>
<dbReference type="InterPro" id="IPR003594">
    <property type="entry name" value="HATPase_dom"/>
</dbReference>
<dbReference type="Pfam" id="PF00512">
    <property type="entry name" value="HisKA"/>
    <property type="match status" value="1"/>
</dbReference>
<accession>A0A516H759</accession>
<dbReference type="InterPro" id="IPR011006">
    <property type="entry name" value="CheY-like_superfamily"/>
</dbReference>
<evidence type="ECO:0000256" key="5">
    <source>
        <dbReference type="SAM" id="MobiDB-lite"/>
    </source>
</evidence>
<dbReference type="NCBIfam" id="TIGR00229">
    <property type="entry name" value="sensory_box"/>
    <property type="match status" value="1"/>
</dbReference>
<dbReference type="OrthoDB" id="9796100at2"/>
<dbReference type="CDD" id="cd00130">
    <property type="entry name" value="PAS"/>
    <property type="match status" value="1"/>
</dbReference>
<feature type="modified residue" description="4-aspartylphosphate" evidence="4">
    <location>
        <position position="452"/>
    </location>
</feature>
<dbReference type="InterPro" id="IPR005467">
    <property type="entry name" value="His_kinase_dom"/>
</dbReference>
<dbReference type="SUPFAM" id="SSF55785">
    <property type="entry name" value="PYP-like sensor domain (PAS domain)"/>
    <property type="match status" value="1"/>
</dbReference>
<evidence type="ECO:0000256" key="1">
    <source>
        <dbReference type="ARBA" id="ARBA00000085"/>
    </source>
</evidence>
<dbReference type="InterPro" id="IPR035965">
    <property type="entry name" value="PAS-like_dom_sf"/>
</dbReference>
<comment type="catalytic activity">
    <reaction evidence="1">
        <text>ATP + protein L-histidine = ADP + protein N-phospho-L-histidine.</text>
        <dbReference type="EC" id="2.7.13.3"/>
    </reaction>
</comment>
<dbReference type="InterPro" id="IPR036097">
    <property type="entry name" value="HisK_dim/P_sf"/>
</dbReference>
<feature type="domain" description="Response regulatory" evidence="7">
    <location>
        <begin position="402"/>
        <end position="518"/>
    </location>
</feature>
<evidence type="ECO:0000259" key="8">
    <source>
        <dbReference type="PROSITE" id="PS50112"/>
    </source>
</evidence>
<dbReference type="Proteomes" id="UP000317496">
    <property type="component" value="Chromosome"/>
</dbReference>
<dbReference type="InterPro" id="IPR003661">
    <property type="entry name" value="HisK_dim/P_dom"/>
</dbReference>
<dbReference type="InterPro" id="IPR036890">
    <property type="entry name" value="HATPase_C_sf"/>
</dbReference>
<evidence type="ECO:0000256" key="3">
    <source>
        <dbReference type="ARBA" id="ARBA00022553"/>
    </source>
</evidence>
<dbReference type="KEGG" id="fer:FNB15_20855"/>
<sequence length="522" mass="57369">MPDAMRAGEMDTDQASTRPQTVDGAINQRLFETSLDLILVVDRQGNLVRVSPSSQAILGRPHSAMNGRNAVDFLFADDLENTRNEMRLARRGNQMRNFQCRYVHKDGHPVPLVWTGVWSESEGQYFFIGRDMTEHSAQEERLRRAQRLDAVGQLTGGIAHDFNNLLAVMIGNLDMIMADTLVDKRTKDYAESALHAALRGAELTRQLLAFARRQSLKAERFDLNSRVAGTIDLLRRTLGETIEIKTVFAADLEDTFADQSQFDAALINLAINARDAMPAGGRLTIETENVMLDEYYCRANAEVVPGNYVMTAVSDTGMGMTPETLSRAFEPFFTTKPVGAGTGLGLSMVYGFARQSRGHIKIYSEHGHGTTVRLYLPRAPDSAAEADRITAAAQPEPRGGECVLVVEDNPDVRKVVVTQLKQLGYQTLEADNGQVALNILKHEATVDLVFSDMVMPGGISGAKLVMLARGQRPGIRILLTSGFAKGSVQGSEEIPPGVEFLSKPYRRAELAEKLRSVLDAKS</sequence>
<dbReference type="SMART" id="SM00091">
    <property type="entry name" value="PAS"/>
    <property type="match status" value="1"/>
</dbReference>
<dbReference type="Pfam" id="PF00072">
    <property type="entry name" value="Response_reg"/>
    <property type="match status" value="1"/>
</dbReference>
<protein>
    <recommendedName>
        <fullName evidence="2">histidine kinase</fullName>
        <ecNumber evidence="2">2.7.13.3</ecNumber>
    </recommendedName>
</protein>
<evidence type="ECO:0000313" key="9">
    <source>
        <dbReference type="EMBL" id="QDO99561.1"/>
    </source>
</evidence>
<evidence type="ECO:0000259" key="6">
    <source>
        <dbReference type="PROSITE" id="PS50109"/>
    </source>
</evidence>
<dbReference type="Gene3D" id="3.30.565.10">
    <property type="entry name" value="Histidine kinase-like ATPase, C-terminal domain"/>
    <property type="match status" value="1"/>
</dbReference>
<name>A0A516H759_9PROT</name>
<organism evidence="9 10">
    <name type="scientific">Ferrovibrio terrae</name>
    <dbReference type="NCBI Taxonomy" id="2594003"/>
    <lineage>
        <taxon>Bacteria</taxon>
        <taxon>Pseudomonadati</taxon>
        <taxon>Pseudomonadota</taxon>
        <taxon>Alphaproteobacteria</taxon>
        <taxon>Rhodospirillales</taxon>
        <taxon>Rhodospirillaceae</taxon>
        <taxon>Ferrovibrio</taxon>
    </lineage>
</organism>
<dbReference type="PRINTS" id="PR00344">
    <property type="entry name" value="BCTRLSENSOR"/>
</dbReference>
<proteinExistence type="predicted"/>
<keyword evidence="3 4" id="KW-0597">Phosphoprotein</keyword>
<dbReference type="Gene3D" id="3.30.450.20">
    <property type="entry name" value="PAS domain"/>
    <property type="match status" value="1"/>
</dbReference>
<reference evidence="9 10" key="1">
    <citation type="submission" date="2019-07" db="EMBL/GenBank/DDBJ databases">
        <title>Genome sequencing for Ferrovibrio sp. K5.</title>
        <authorList>
            <person name="Park S.-J."/>
        </authorList>
    </citation>
    <scope>NUCLEOTIDE SEQUENCE [LARGE SCALE GENOMIC DNA]</scope>
    <source>
        <strain evidence="9 10">K5</strain>
    </source>
</reference>
<evidence type="ECO:0000256" key="4">
    <source>
        <dbReference type="PROSITE-ProRule" id="PRU00169"/>
    </source>
</evidence>
<dbReference type="PROSITE" id="PS50110">
    <property type="entry name" value="RESPONSE_REGULATORY"/>
    <property type="match status" value="1"/>
</dbReference>
<dbReference type="SMART" id="SM00388">
    <property type="entry name" value="HisKA"/>
    <property type="match status" value="1"/>
</dbReference>